<evidence type="ECO:0000256" key="2">
    <source>
        <dbReference type="ARBA" id="ARBA00009130"/>
    </source>
</evidence>
<dbReference type="SUPFAM" id="SSF51905">
    <property type="entry name" value="FAD/NAD(P)-binding domain"/>
    <property type="match status" value="2"/>
</dbReference>
<dbReference type="SUPFAM" id="SSF55424">
    <property type="entry name" value="FAD/NAD-linked reductases, dimerisation (C-terminal) domain"/>
    <property type="match status" value="1"/>
</dbReference>
<evidence type="ECO:0000313" key="10">
    <source>
        <dbReference type="Proteomes" id="UP000009011"/>
    </source>
</evidence>
<keyword evidence="6" id="KW-0676">Redox-active center</keyword>
<evidence type="ECO:0000256" key="5">
    <source>
        <dbReference type="ARBA" id="ARBA00023002"/>
    </source>
</evidence>
<comment type="cofactor">
    <cofactor evidence="1">
        <name>FAD</name>
        <dbReference type="ChEBI" id="CHEBI:57692"/>
    </cofactor>
</comment>
<proteinExistence type="inferred from homology"/>
<dbReference type="PRINTS" id="PR00411">
    <property type="entry name" value="PNDRDTASEI"/>
</dbReference>
<evidence type="ECO:0000259" key="7">
    <source>
        <dbReference type="Pfam" id="PF02852"/>
    </source>
</evidence>
<dbReference type="GO" id="GO:0016491">
    <property type="term" value="F:oxidoreductase activity"/>
    <property type="evidence" value="ECO:0007669"/>
    <property type="project" value="UniProtKB-KW"/>
</dbReference>
<keyword evidence="4" id="KW-0274">FAD</keyword>
<dbReference type="Gene3D" id="3.50.50.60">
    <property type="entry name" value="FAD/NAD(P)-binding domain"/>
    <property type="match status" value="2"/>
</dbReference>
<feature type="domain" description="Pyridine nucleotide-disulphide oxidoreductase dimerisation" evidence="7">
    <location>
        <begin position="336"/>
        <end position="435"/>
    </location>
</feature>
<dbReference type="AlphaFoldDB" id="I7A5G1"/>
<feature type="domain" description="FAD/NAD(P)-binding" evidence="8">
    <location>
        <begin position="6"/>
        <end position="299"/>
    </location>
</feature>
<evidence type="ECO:0000256" key="4">
    <source>
        <dbReference type="ARBA" id="ARBA00022827"/>
    </source>
</evidence>
<dbReference type="InterPro" id="IPR036188">
    <property type="entry name" value="FAD/NAD-bd_sf"/>
</dbReference>
<dbReference type="HOGENOM" id="CLU_003291_1_3_10"/>
<name>I7A5G1_MELRP</name>
<organism evidence="9 10">
    <name type="scientific">Melioribacter roseus (strain DSM 23840 / JCM 17771 / VKM B-2668 / P3M-2)</name>
    <dbReference type="NCBI Taxonomy" id="1191523"/>
    <lineage>
        <taxon>Bacteria</taxon>
        <taxon>Pseudomonadati</taxon>
        <taxon>Ignavibacteriota</taxon>
        <taxon>Ignavibacteria</taxon>
        <taxon>Ignavibacteriales</taxon>
        <taxon>Melioribacteraceae</taxon>
        <taxon>Melioribacter</taxon>
    </lineage>
</organism>
<dbReference type="PANTHER" id="PTHR43429:SF1">
    <property type="entry name" value="NAD(P)H SULFUR OXIDOREDUCTASE (COA-DEPENDENT)"/>
    <property type="match status" value="1"/>
</dbReference>
<keyword evidence="3" id="KW-0285">Flavoprotein</keyword>
<accession>I7A5G1</accession>
<dbReference type="KEGG" id="mro:MROS_1894"/>
<dbReference type="InterPro" id="IPR050260">
    <property type="entry name" value="FAD-bd_OxRdtase"/>
</dbReference>
<dbReference type="PANTHER" id="PTHR43429">
    <property type="entry name" value="PYRIDINE NUCLEOTIDE-DISULFIDE OXIDOREDUCTASE DOMAIN-CONTAINING"/>
    <property type="match status" value="1"/>
</dbReference>
<dbReference type="OrthoDB" id="9792592at2"/>
<dbReference type="RefSeq" id="WP_014856558.1">
    <property type="nucleotide sequence ID" value="NC_018178.1"/>
</dbReference>
<dbReference type="EMBL" id="CP003557">
    <property type="protein sequence ID" value="AFN75126.1"/>
    <property type="molecule type" value="Genomic_DNA"/>
</dbReference>
<evidence type="ECO:0000259" key="8">
    <source>
        <dbReference type="Pfam" id="PF07992"/>
    </source>
</evidence>
<gene>
    <name evidence="9" type="ordered locus">MROS_1894</name>
</gene>
<dbReference type="eggNOG" id="COG0446">
    <property type="taxonomic scope" value="Bacteria"/>
</dbReference>
<dbReference type="InterPro" id="IPR004099">
    <property type="entry name" value="Pyr_nucl-diS_OxRdtase_dimer"/>
</dbReference>
<keyword evidence="5" id="KW-0560">Oxidoreductase</keyword>
<sequence length="453" mass="49436">MYSPKNIVIIGGNAAGPAAAAKAKRVNPDSNVILFEAGRFISTGTCELPYALSGEISDAMKLVFFDSESFEQKGVKVYVDHLVEKIDRRRKTVTVLNKASNQKIEYPYDRLILTTGSKPVYIPKFDKSLDNLFTLKSVSDLIKLDKFLSNNSQIRNVAVIGAGYIGLETAEAFRKKGFAVKLFERENLPLPNSGVEIGNIIAEILKENNIEFYGQAVDIEPVIKDNTVKAIKHQGWTIEVDMVLLAAGVKPNNNLAAAAGLTLGEFGGLKVDSRCKTSDPNIFAAGDNIEVKNSITNRYDYIPLATIARDYGHIAGENAAGGNAIARGIVPNVALKLFDYYIATVGINRAKARKYNLNVESVYATAPNLVKVMPGSRNGFGKILFDKYTGNIFGAQFIGGKEVAGHADIVSVFINNKIPVYKLSDIDYNYTPPLSPFINILSILGRKAKEVKK</sequence>
<dbReference type="Proteomes" id="UP000009011">
    <property type="component" value="Chromosome"/>
</dbReference>
<protein>
    <submittedName>
        <fullName evidence="9">FAD-dependent pyridine nucleotide-disulfide oxidoreductase</fullName>
    </submittedName>
</protein>
<dbReference type="Pfam" id="PF02852">
    <property type="entry name" value="Pyr_redox_dim"/>
    <property type="match status" value="1"/>
</dbReference>
<reference evidence="9 10" key="1">
    <citation type="journal article" date="2013" name="PLoS ONE">
        <title>Genomic analysis of Melioribacter roseus, facultatively anaerobic organotrophic bacterium representing a novel deep lineage within Bacteriodetes/Chlorobi group.</title>
        <authorList>
            <person name="Kadnikov V.V."/>
            <person name="Mardanov A.V."/>
            <person name="Podosokorskaya O.A."/>
            <person name="Gavrilov S.N."/>
            <person name="Kublanov I.V."/>
            <person name="Beletsky A.V."/>
            <person name="Bonch-Osmolovskaya E.A."/>
            <person name="Ravin N.V."/>
        </authorList>
    </citation>
    <scope>NUCLEOTIDE SEQUENCE [LARGE SCALE GENOMIC DNA]</scope>
    <source>
        <strain evidence="10">JCM 17771 / P3M-2</strain>
    </source>
</reference>
<keyword evidence="10" id="KW-1185">Reference proteome</keyword>
<dbReference type="InterPro" id="IPR016156">
    <property type="entry name" value="FAD/NAD-linked_Rdtase_dimer_sf"/>
</dbReference>
<evidence type="ECO:0000256" key="1">
    <source>
        <dbReference type="ARBA" id="ARBA00001974"/>
    </source>
</evidence>
<dbReference type="Pfam" id="PF07992">
    <property type="entry name" value="Pyr_redox_2"/>
    <property type="match status" value="1"/>
</dbReference>
<dbReference type="InterPro" id="IPR023753">
    <property type="entry name" value="FAD/NAD-binding_dom"/>
</dbReference>
<comment type="similarity">
    <text evidence="2">Belongs to the class-III pyridine nucleotide-disulfide oxidoreductase family.</text>
</comment>
<evidence type="ECO:0000256" key="6">
    <source>
        <dbReference type="ARBA" id="ARBA00023284"/>
    </source>
</evidence>
<evidence type="ECO:0000256" key="3">
    <source>
        <dbReference type="ARBA" id="ARBA00022630"/>
    </source>
</evidence>
<dbReference type="PRINTS" id="PR00368">
    <property type="entry name" value="FADPNR"/>
</dbReference>
<evidence type="ECO:0000313" key="9">
    <source>
        <dbReference type="EMBL" id="AFN75126.1"/>
    </source>
</evidence>
<dbReference type="STRING" id="1191523.MROS_1894"/>